<proteinExistence type="inferred from homology"/>
<evidence type="ECO:0000256" key="5">
    <source>
        <dbReference type="ARBA" id="ARBA00023015"/>
    </source>
</evidence>
<evidence type="ECO:0000256" key="7">
    <source>
        <dbReference type="ARBA" id="ARBA00023163"/>
    </source>
</evidence>
<gene>
    <name evidence="12" type="ORF">MENT_LOCUS36876</name>
</gene>
<dbReference type="SUPFAM" id="SSF48508">
    <property type="entry name" value="Nuclear receptor ligand-binding domain"/>
    <property type="match status" value="1"/>
</dbReference>
<keyword evidence="3 10" id="KW-0863">Zinc-finger</keyword>
<dbReference type="GO" id="GO:0003700">
    <property type="term" value="F:DNA-binding transcription factor activity"/>
    <property type="evidence" value="ECO:0007669"/>
    <property type="project" value="InterPro"/>
</dbReference>
<dbReference type="SMART" id="SM00430">
    <property type="entry name" value="HOLI"/>
    <property type="match status" value="1"/>
</dbReference>
<protein>
    <recommendedName>
        <fullName evidence="11">Nuclear receptor domain-containing protein</fullName>
    </recommendedName>
</protein>
<evidence type="ECO:0000256" key="4">
    <source>
        <dbReference type="ARBA" id="ARBA00022833"/>
    </source>
</evidence>
<dbReference type="GO" id="GO:0043565">
    <property type="term" value="F:sequence-specific DNA binding"/>
    <property type="evidence" value="ECO:0007669"/>
    <property type="project" value="InterPro"/>
</dbReference>
<keyword evidence="9 10" id="KW-0539">Nucleus</keyword>
<comment type="caution">
    <text evidence="12">The sequence shown here is derived from an EMBL/GenBank/DDBJ whole genome shotgun (WGS) entry which is preliminary data.</text>
</comment>
<dbReference type="PROSITE" id="PS51030">
    <property type="entry name" value="NUCLEAR_REC_DBD_2"/>
    <property type="match status" value="1"/>
</dbReference>
<feature type="domain" description="Nuclear receptor" evidence="11">
    <location>
        <begin position="6"/>
        <end position="87"/>
    </location>
</feature>
<evidence type="ECO:0000313" key="12">
    <source>
        <dbReference type="EMBL" id="CAD2184514.1"/>
    </source>
</evidence>
<sequence length="393" mass="45779">MQRNFIKKCKVCGAKEHVLFHYGVSSCRACGSFFRRYLEHENQWKYNLCKCTEKNFNEESQQDLAKCKKCRLEKCFSAGMKKLDVGYLRQDICHTKFPTVDITIKDQKLINSILPIIEAKKRITHAFNDLDDIFLKGPILFEEIILSNFNIFRLVDIFSPNPNPMPFDELKRWESSLQNEGLINPRCRKAFHVNRLLCFGIAKSMPVFEKLILSDQIAHLRHISYMFLAFTGPYLAWELGFETWTRKDGAMPALVFKSSKYAHDQRMIRWSEIAFTKSVAKFKCAALTNVEYALLIAMIFTKPGAEGLSPEGKDLLYDESAKFTNILLRYNQRRLGLLEGVQRLDLCINLINAAIETEHILRLMLRYHTKYYSMDSIDIQCSNFIENLIKRTD</sequence>
<dbReference type="GO" id="GO:0008270">
    <property type="term" value="F:zinc ion binding"/>
    <property type="evidence" value="ECO:0007669"/>
    <property type="project" value="UniProtKB-KW"/>
</dbReference>
<dbReference type="SUPFAM" id="SSF57716">
    <property type="entry name" value="Glucocorticoid receptor-like (DNA-binding domain)"/>
    <property type="match status" value="1"/>
</dbReference>
<keyword evidence="5 10" id="KW-0805">Transcription regulation</keyword>
<reference evidence="12 13" key="1">
    <citation type="submission" date="2020-08" db="EMBL/GenBank/DDBJ databases">
        <authorList>
            <person name="Koutsovoulos G."/>
            <person name="Danchin GJ E."/>
        </authorList>
    </citation>
    <scope>NUCLEOTIDE SEQUENCE [LARGE SCALE GENOMIC DNA]</scope>
</reference>
<name>A0A6V7WBZ1_MELEN</name>
<dbReference type="EMBL" id="CAJEWN010000505">
    <property type="protein sequence ID" value="CAD2184514.1"/>
    <property type="molecule type" value="Genomic_DNA"/>
</dbReference>
<dbReference type="SMART" id="SM00399">
    <property type="entry name" value="ZnF_C4"/>
    <property type="match status" value="1"/>
</dbReference>
<keyword evidence="2 10" id="KW-0479">Metal-binding</keyword>
<evidence type="ECO:0000256" key="6">
    <source>
        <dbReference type="ARBA" id="ARBA00023125"/>
    </source>
</evidence>
<keyword evidence="7 10" id="KW-0804">Transcription</keyword>
<dbReference type="Pfam" id="PF00105">
    <property type="entry name" value="zf-C4"/>
    <property type="match status" value="1"/>
</dbReference>
<keyword evidence="4 10" id="KW-0862">Zinc</keyword>
<dbReference type="Gene3D" id="3.30.50.10">
    <property type="entry name" value="Erythroid Transcription Factor GATA-1, subunit A"/>
    <property type="match status" value="1"/>
</dbReference>
<dbReference type="PROSITE" id="PS51257">
    <property type="entry name" value="PROKAR_LIPOPROTEIN"/>
    <property type="match status" value="1"/>
</dbReference>
<comment type="similarity">
    <text evidence="1 10">Belongs to the nuclear hormone receptor family.</text>
</comment>
<dbReference type="InterPro" id="IPR001628">
    <property type="entry name" value="Znf_hrmn_rcpt"/>
</dbReference>
<dbReference type="InterPro" id="IPR035500">
    <property type="entry name" value="NHR-like_dom_sf"/>
</dbReference>
<dbReference type="GO" id="GO:0005634">
    <property type="term" value="C:nucleus"/>
    <property type="evidence" value="ECO:0007669"/>
    <property type="project" value="UniProtKB-SubCell"/>
</dbReference>
<organism evidence="12 13">
    <name type="scientific">Meloidogyne enterolobii</name>
    <name type="common">Root-knot nematode worm</name>
    <name type="synonym">Meloidogyne mayaguensis</name>
    <dbReference type="NCBI Taxonomy" id="390850"/>
    <lineage>
        <taxon>Eukaryota</taxon>
        <taxon>Metazoa</taxon>
        <taxon>Ecdysozoa</taxon>
        <taxon>Nematoda</taxon>
        <taxon>Chromadorea</taxon>
        <taxon>Rhabditida</taxon>
        <taxon>Tylenchina</taxon>
        <taxon>Tylenchomorpha</taxon>
        <taxon>Tylenchoidea</taxon>
        <taxon>Meloidogynidae</taxon>
        <taxon>Meloidogyninae</taxon>
        <taxon>Meloidogyne</taxon>
    </lineage>
</organism>
<evidence type="ECO:0000256" key="1">
    <source>
        <dbReference type="ARBA" id="ARBA00005993"/>
    </source>
</evidence>
<dbReference type="Pfam" id="PF00104">
    <property type="entry name" value="Hormone_recep"/>
    <property type="match status" value="1"/>
</dbReference>
<dbReference type="Proteomes" id="UP000580250">
    <property type="component" value="Unassembled WGS sequence"/>
</dbReference>
<keyword evidence="8 10" id="KW-0675">Receptor</keyword>
<comment type="subcellular location">
    <subcellularLocation>
        <location evidence="10">Nucleus</location>
    </subcellularLocation>
</comment>
<dbReference type="InterPro" id="IPR050274">
    <property type="entry name" value="Nuclear_hormone_rcpt_NR2"/>
</dbReference>
<evidence type="ECO:0000313" key="13">
    <source>
        <dbReference type="Proteomes" id="UP000580250"/>
    </source>
</evidence>
<evidence type="ECO:0000256" key="10">
    <source>
        <dbReference type="RuleBase" id="RU004334"/>
    </source>
</evidence>
<evidence type="ECO:0000256" key="8">
    <source>
        <dbReference type="ARBA" id="ARBA00023170"/>
    </source>
</evidence>
<dbReference type="PANTHER" id="PTHR24083">
    <property type="entry name" value="NUCLEAR HORMONE RECEPTOR"/>
    <property type="match status" value="1"/>
</dbReference>
<dbReference type="Gene3D" id="1.10.565.10">
    <property type="entry name" value="Retinoid X Receptor"/>
    <property type="match status" value="1"/>
</dbReference>
<evidence type="ECO:0000256" key="9">
    <source>
        <dbReference type="ARBA" id="ARBA00023242"/>
    </source>
</evidence>
<dbReference type="AlphaFoldDB" id="A0A6V7WBZ1"/>
<dbReference type="PRINTS" id="PR00047">
    <property type="entry name" value="STROIDFINGER"/>
</dbReference>
<keyword evidence="6 10" id="KW-0238">DNA-binding</keyword>
<evidence type="ECO:0000256" key="3">
    <source>
        <dbReference type="ARBA" id="ARBA00022771"/>
    </source>
</evidence>
<dbReference type="OrthoDB" id="9996608at2759"/>
<accession>A0A6V7WBZ1</accession>
<dbReference type="InterPro" id="IPR000536">
    <property type="entry name" value="Nucl_hrmn_rcpt_lig-bd"/>
</dbReference>
<evidence type="ECO:0000256" key="2">
    <source>
        <dbReference type="ARBA" id="ARBA00022723"/>
    </source>
</evidence>
<dbReference type="PROSITE" id="PS00031">
    <property type="entry name" value="NUCLEAR_REC_DBD_1"/>
    <property type="match status" value="1"/>
</dbReference>
<evidence type="ECO:0000259" key="11">
    <source>
        <dbReference type="PROSITE" id="PS51030"/>
    </source>
</evidence>
<dbReference type="InterPro" id="IPR013088">
    <property type="entry name" value="Znf_NHR/GATA"/>
</dbReference>